<dbReference type="Proteomes" id="UP001597419">
    <property type="component" value="Unassembled WGS sequence"/>
</dbReference>
<evidence type="ECO:0000256" key="5">
    <source>
        <dbReference type="ARBA" id="ARBA00022490"/>
    </source>
</evidence>
<reference evidence="13" key="1">
    <citation type="journal article" date="2019" name="Int. J. Syst. Evol. Microbiol.">
        <title>The Global Catalogue of Microorganisms (GCM) 10K type strain sequencing project: providing services to taxonomists for standard genome sequencing and annotation.</title>
        <authorList>
            <consortium name="The Broad Institute Genomics Platform"/>
            <consortium name="The Broad Institute Genome Sequencing Center for Infectious Disease"/>
            <person name="Wu L."/>
            <person name="Ma J."/>
        </authorList>
    </citation>
    <scope>NUCLEOTIDE SEQUENCE [LARGE SCALE GENOMIC DNA]</scope>
    <source>
        <strain evidence="13">CGMCC 4.7643</strain>
    </source>
</reference>
<organism evidence="12 13">
    <name type="scientific">Amycolatopsis samaneae</name>
    <dbReference type="NCBI Taxonomy" id="664691"/>
    <lineage>
        <taxon>Bacteria</taxon>
        <taxon>Bacillati</taxon>
        <taxon>Actinomycetota</taxon>
        <taxon>Actinomycetes</taxon>
        <taxon>Pseudonocardiales</taxon>
        <taxon>Pseudonocardiaceae</taxon>
        <taxon>Amycolatopsis</taxon>
    </lineage>
</organism>
<evidence type="ECO:0000256" key="10">
    <source>
        <dbReference type="ARBA" id="ARBA00031323"/>
    </source>
</evidence>
<dbReference type="EC" id="2.1.1.77" evidence="3"/>
<dbReference type="CDD" id="cd02440">
    <property type="entry name" value="AdoMet_MTases"/>
    <property type="match status" value="1"/>
</dbReference>
<evidence type="ECO:0000256" key="6">
    <source>
        <dbReference type="ARBA" id="ARBA00022603"/>
    </source>
</evidence>
<keyword evidence="6 12" id="KW-0489">Methyltransferase</keyword>
<evidence type="ECO:0000256" key="8">
    <source>
        <dbReference type="ARBA" id="ARBA00022691"/>
    </source>
</evidence>
<comment type="caution">
    <text evidence="12">The sequence shown here is derived from an EMBL/GenBank/DDBJ whole genome shotgun (WGS) entry which is preliminary data.</text>
</comment>
<evidence type="ECO:0000256" key="3">
    <source>
        <dbReference type="ARBA" id="ARBA00011890"/>
    </source>
</evidence>
<dbReference type="PANTHER" id="PTHR11579">
    <property type="entry name" value="PROTEIN-L-ISOASPARTATE O-METHYLTRANSFERASE"/>
    <property type="match status" value="1"/>
</dbReference>
<keyword evidence="5" id="KW-0963">Cytoplasm</keyword>
<evidence type="ECO:0000256" key="7">
    <source>
        <dbReference type="ARBA" id="ARBA00022679"/>
    </source>
</evidence>
<evidence type="ECO:0000256" key="1">
    <source>
        <dbReference type="ARBA" id="ARBA00004496"/>
    </source>
</evidence>
<dbReference type="InterPro" id="IPR000682">
    <property type="entry name" value="PCMT"/>
</dbReference>
<name>A0ABW5GLN6_9PSEU</name>
<gene>
    <name evidence="12" type="ORF">ACFSYJ_24395</name>
</gene>
<dbReference type="SUPFAM" id="SSF53335">
    <property type="entry name" value="S-adenosyl-L-methionine-dependent methyltransferases"/>
    <property type="match status" value="1"/>
</dbReference>
<evidence type="ECO:0000313" key="13">
    <source>
        <dbReference type="Proteomes" id="UP001597419"/>
    </source>
</evidence>
<dbReference type="GO" id="GO:0032259">
    <property type="term" value="P:methylation"/>
    <property type="evidence" value="ECO:0007669"/>
    <property type="project" value="UniProtKB-KW"/>
</dbReference>
<sequence length="367" mass="40122">MTNQASVLDEVPRELFIPEVIWDDNPDGHGFVPVSRTADRQRWLDLVNSAGPIVTQVDDGHPVGGIGRVPTSSSSQPSLVAKMLGELDVRPGHRVLEIGTGTGWNAALLACRVGRAGRVASVEVDGKIADAARAALAVTPYRVTVIEGDGTAGFPAGSPYDRVIATASVRRVPAAWIEQTVEGGVLVLPWGTDYCNGALLRLVVDGGQASGRFGDNLEFMRVRNQRRTFLDPTQEQIEYADKSTTTLRGGDMYELVAFEKAAFTIGLRVPACYLTHWEDKDVQYRHVVEFHDTASGSWARVDTDPRADALPVWQFGPRRLWDEALAAYEWWQDNGEPQPQSYGLTVAPDGTQTVWLGKPTSRGWGIQ</sequence>
<comment type="subcellular location">
    <subcellularLocation>
        <location evidence="1">Cytoplasm</location>
    </subcellularLocation>
</comment>
<dbReference type="InterPro" id="IPR029063">
    <property type="entry name" value="SAM-dependent_MTases_sf"/>
</dbReference>
<dbReference type="Gene3D" id="3.40.50.150">
    <property type="entry name" value="Vaccinia Virus protein VP39"/>
    <property type="match status" value="1"/>
</dbReference>
<evidence type="ECO:0000256" key="2">
    <source>
        <dbReference type="ARBA" id="ARBA00005369"/>
    </source>
</evidence>
<keyword evidence="8" id="KW-0949">S-adenosyl-L-methionine</keyword>
<dbReference type="GO" id="GO:0008168">
    <property type="term" value="F:methyltransferase activity"/>
    <property type="evidence" value="ECO:0007669"/>
    <property type="project" value="UniProtKB-KW"/>
</dbReference>
<evidence type="ECO:0000256" key="4">
    <source>
        <dbReference type="ARBA" id="ARBA00013346"/>
    </source>
</evidence>
<accession>A0ABW5GLN6</accession>
<evidence type="ECO:0000256" key="11">
    <source>
        <dbReference type="ARBA" id="ARBA00031350"/>
    </source>
</evidence>
<proteinExistence type="inferred from homology"/>
<dbReference type="PANTHER" id="PTHR11579:SF0">
    <property type="entry name" value="PROTEIN-L-ISOASPARTATE(D-ASPARTATE) O-METHYLTRANSFERASE"/>
    <property type="match status" value="1"/>
</dbReference>
<evidence type="ECO:0000313" key="12">
    <source>
        <dbReference type="EMBL" id="MFD2461770.1"/>
    </source>
</evidence>
<dbReference type="Pfam" id="PF01135">
    <property type="entry name" value="PCMT"/>
    <property type="match status" value="1"/>
</dbReference>
<keyword evidence="7" id="KW-0808">Transferase</keyword>
<dbReference type="EMBL" id="JBHUKU010000014">
    <property type="protein sequence ID" value="MFD2461770.1"/>
    <property type="molecule type" value="Genomic_DNA"/>
</dbReference>
<comment type="similarity">
    <text evidence="2">Belongs to the methyltransferase superfamily. L-isoaspartyl/D-aspartyl protein methyltransferase family.</text>
</comment>
<evidence type="ECO:0000256" key="9">
    <source>
        <dbReference type="ARBA" id="ARBA00030757"/>
    </source>
</evidence>
<protein>
    <recommendedName>
        <fullName evidence="4">Protein-L-isoaspartate O-methyltransferase</fullName>
        <ecNumber evidence="3">2.1.1.77</ecNumber>
    </recommendedName>
    <alternativeName>
        <fullName evidence="11">L-isoaspartyl protein carboxyl methyltransferase</fullName>
    </alternativeName>
    <alternativeName>
        <fullName evidence="9">Protein L-isoaspartyl methyltransferase</fullName>
    </alternativeName>
    <alternativeName>
        <fullName evidence="10">Protein-beta-aspartate methyltransferase</fullName>
    </alternativeName>
</protein>
<keyword evidence="13" id="KW-1185">Reference proteome</keyword>
<dbReference type="RefSeq" id="WP_345390615.1">
    <property type="nucleotide sequence ID" value="NZ_BAABHG010000004.1"/>
</dbReference>